<comment type="subcellular location">
    <subcellularLocation>
        <location evidence="1">Membrane</location>
        <topology evidence="1">Single-pass membrane protein</topology>
    </subcellularLocation>
</comment>
<keyword evidence="9" id="KW-1185">Reference proteome</keyword>
<comment type="similarity">
    <text evidence="2">Belongs to the BA14k family.</text>
</comment>
<accession>S3H7G9</accession>
<evidence type="ECO:0000313" key="8">
    <source>
        <dbReference type="EMBL" id="EPE94180.1"/>
    </source>
</evidence>
<dbReference type="HOGENOM" id="CLU_095992_1_0_5"/>
<evidence type="ECO:0000256" key="7">
    <source>
        <dbReference type="SAM" id="SignalP"/>
    </source>
</evidence>
<dbReference type="Pfam" id="PF07886">
    <property type="entry name" value="BA14K"/>
    <property type="match status" value="1"/>
</dbReference>
<dbReference type="InterPro" id="IPR012413">
    <property type="entry name" value="BA14K"/>
</dbReference>
<protein>
    <recommendedName>
        <fullName evidence="3">Lectin-like protein BA14k</fullName>
    </recommendedName>
</protein>
<keyword evidence="8" id="KW-0614">Plasmid</keyword>
<evidence type="ECO:0000256" key="6">
    <source>
        <dbReference type="ARBA" id="ARBA00025321"/>
    </source>
</evidence>
<evidence type="ECO:0000256" key="5">
    <source>
        <dbReference type="ARBA" id="ARBA00022734"/>
    </source>
</evidence>
<keyword evidence="5" id="KW-0430">Lectin</keyword>
<name>S3H7G9_9HYPH</name>
<keyword evidence="4" id="KW-0472">Membrane</keyword>
<organism evidence="8 9">
    <name type="scientific">Rhizobium grahamii CCGE 502</name>
    <dbReference type="NCBI Taxonomy" id="990285"/>
    <lineage>
        <taxon>Bacteria</taxon>
        <taxon>Pseudomonadati</taxon>
        <taxon>Pseudomonadota</taxon>
        <taxon>Alphaproteobacteria</taxon>
        <taxon>Hyphomicrobiales</taxon>
        <taxon>Rhizobiaceae</taxon>
        <taxon>Rhizobium/Agrobacterium group</taxon>
        <taxon>Rhizobium</taxon>
    </lineage>
</organism>
<dbReference type="Proteomes" id="UP000014411">
    <property type="component" value="Unassembled WGS sequence"/>
</dbReference>
<sequence length="169" mass="19272">MRKLTVFLLSLIGVCPSVMPAQAFPSLNPSTIQAPHVHLIQYRRDYSGHYGGSWGGYRNYGRSYYGGYRPYGGYRYGRYGGYYGRGYNGGYYGGYNDYGLLLGGLATGAIIGGALAQPGYYDQPEYYEQPRYYGNSHASWCYSRYRSYRAYDNTFQPYYGPRRQCLGPY</sequence>
<feature type="chain" id="PRO_5004520454" description="Lectin-like protein BA14k" evidence="7">
    <location>
        <begin position="24"/>
        <end position="169"/>
    </location>
</feature>
<comment type="caution">
    <text evidence="8">The sequence shown here is derived from an EMBL/GenBank/DDBJ whole genome shotgun (WGS) entry which is preliminary data.</text>
</comment>
<geneLocation type="plasmid" evidence="8">
    <name>pRg502b</name>
</geneLocation>
<evidence type="ECO:0000256" key="4">
    <source>
        <dbReference type="ARBA" id="ARBA00022475"/>
    </source>
</evidence>
<gene>
    <name evidence="8" type="ORF">RGCCGE502_30812</name>
</gene>
<reference evidence="8 9" key="1">
    <citation type="journal article" date="2012" name="J. Bacteriol.">
        <title>Genome sequence of Rhizobium grahamii CCGE502, a broad-host-range symbiont with low nodulation competitiveness in Phaseolus vulgaris.</title>
        <authorList>
            <person name="Althabegoiti M.J."/>
            <person name="Lozano L."/>
            <person name="Torres-Tejerizo G."/>
            <person name="Ormeno-Orrillo E."/>
            <person name="Rogel M.A."/>
            <person name="Gonzalez V."/>
            <person name="Martinez-Romero E."/>
        </authorList>
    </citation>
    <scope>NUCLEOTIDE SEQUENCE [LARGE SCALE GENOMIC DNA]</scope>
    <source>
        <strain evidence="8 9">CCGE 502</strain>
        <plasmid evidence="8">pRg502b</plasmid>
    </source>
</reference>
<comment type="function">
    <text evidence="6">Has immunoglobulin-binding and hemagglutination properties, and can bind to mannose. Essential for virulence. May be involved in LPS biosynthesis or polysaccharide transport.</text>
</comment>
<keyword evidence="4" id="KW-1003">Cell membrane</keyword>
<keyword evidence="7" id="KW-0732">Signal</keyword>
<dbReference type="AlphaFoldDB" id="S3H7G9"/>
<dbReference type="RefSeq" id="WP_016558072.1">
    <property type="nucleotide sequence ID" value="NZ_AEYE02000036.1"/>
</dbReference>
<feature type="signal peptide" evidence="7">
    <location>
        <begin position="1"/>
        <end position="23"/>
    </location>
</feature>
<evidence type="ECO:0000256" key="3">
    <source>
        <dbReference type="ARBA" id="ARBA00020552"/>
    </source>
</evidence>
<dbReference type="EMBL" id="AEYE02000036">
    <property type="protein sequence ID" value="EPE94180.1"/>
    <property type="molecule type" value="Genomic_DNA"/>
</dbReference>
<evidence type="ECO:0000313" key="9">
    <source>
        <dbReference type="Proteomes" id="UP000014411"/>
    </source>
</evidence>
<dbReference type="GO" id="GO:0030246">
    <property type="term" value="F:carbohydrate binding"/>
    <property type="evidence" value="ECO:0007669"/>
    <property type="project" value="UniProtKB-KW"/>
</dbReference>
<evidence type="ECO:0000256" key="2">
    <source>
        <dbReference type="ARBA" id="ARBA00010270"/>
    </source>
</evidence>
<dbReference type="GO" id="GO:0016020">
    <property type="term" value="C:membrane"/>
    <property type="evidence" value="ECO:0007669"/>
    <property type="project" value="UniProtKB-SubCell"/>
</dbReference>
<proteinExistence type="inferred from homology"/>
<evidence type="ECO:0000256" key="1">
    <source>
        <dbReference type="ARBA" id="ARBA00004167"/>
    </source>
</evidence>